<evidence type="ECO:0000313" key="3">
    <source>
        <dbReference type="Proteomes" id="UP001221142"/>
    </source>
</evidence>
<evidence type="ECO:0000313" key="2">
    <source>
        <dbReference type="EMBL" id="KAJ7628951.1"/>
    </source>
</evidence>
<organism evidence="2 3">
    <name type="scientific">Roridomyces roridus</name>
    <dbReference type="NCBI Taxonomy" id="1738132"/>
    <lineage>
        <taxon>Eukaryota</taxon>
        <taxon>Fungi</taxon>
        <taxon>Dikarya</taxon>
        <taxon>Basidiomycota</taxon>
        <taxon>Agaricomycotina</taxon>
        <taxon>Agaricomycetes</taxon>
        <taxon>Agaricomycetidae</taxon>
        <taxon>Agaricales</taxon>
        <taxon>Marasmiineae</taxon>
        <taxon>Mycenaceae</taxon>
        <taxon>Roridomyces</taxon>
    </lineage>
</organism>
<comment type="caution">
    <text evidence="2">The sequence shown here is derived from an EMBL/GenBank/DDBJ whole genome shotgun (WGS) entry which is preliminary data.</text>
</comment>
<gene>
    <name evidence="2" type="ORF">FB45DRAFT_867916</name>
</gene>
<dbReference type="EMBL" id="JARKIF010000010">
    <property type="protein sequence ID" value="KAJ7628951.1"/>
    <property type="molecule type" value="Genomic_DNA"/>
</dbReference>
<feature type="transmembrane region" description="Helical" evidence="1">
    <location>
        <begin position="27"/>
        <end position="47"/>
    </location>
</feature>
<dbReference type="AlphaFoldDB" id="A0AAD7BSZ8"/>
<keyword evidence="1" id="KW-1133">Transmembrane helix</keyword>
<proteinExistence type="predicted"/>
<feature type="transmembrane region" description="Helical" evidence="1">
    <location>
        <begin position="135"/>
        <end position="156"/>
    </location>
</feature>
<name>A0AAD7BSZ8_9AGAR</name>
<reference evidence="2" key="1">
    <citation type="submission" date="2023-03" db="EMBL/GenBank/DDBJ databases">
        <title>Massive genome expansion in bonnet fungi (Mycena s.s.) driven by repeated elements and novel gene families across ecological guilds.</title>
        <authorList>
            <consortium name="Lawrence Berkeley National Laboratory"/>
            <person name="Harder C.B."/>
            <person name="Miyauchi S."/>
            <person name="Viragh M."/>
            <person name="Kuo A."/>
            <person name="Thoen E."/>
            <person name="Andreopoulos B."/>
            <person name="Lu D."/>
            <person name="Skrede I."/>
            <person name="Drula E."/>
            <person name="Henrissat B."/>
            <person name="Morin E."/>
            <person name="Kohler A."/>
            <person name="Barry K."/>
            <person name="LaButti K."/>
            <person name="Morin E."/>
            <person name="Salamov A."/>
            <person name="Lipzen A."/>
            <person name="Mereny Z."/>
            <person name="Hegedus B."/>
            <person name="Baldrian P."/>
            <person name="Stursova M."/>
            <person name="Weitz H."/>
            <person name="Taylor A."/>
            <person name="Grigoriev I.V."/>
            <person name="Nagy L.G."/>
            <person name="Martin F."/>
            <person name="Kauserud H."/>
        </authorList>
    </citation>
    <scope>NUCLEOTIDE SEQUENCE</scope>
    <source>
        <strain evidence="2">9284</strain>
    </source>
</reference>
<dbReference type="Proteomes" id="UP001221142">
    <property type="component" value="Unassembled WGS sequence"/>
</dbReference>
<evidence type="ECO:0000256" key="1">
    <source>
        <dbReference type="SAM" id="Phobius"/>
    </source>
</evidence>
<keyword evidence="3" id="KW-1185">Reference proteome</keyword>
<sequence>MAGPEDPAARRPKRVNSEQKHLDRLEFHLHSNPNVFLTLVLLILIGLRPARLAAQLRANDDEAWLQFRSNLHSHQKKKSNSMYPKRIARRPLILLAILALPTLFAIGAMLCFYAAVTALAFQNLDSKAVDILARIGTTGGAALIAGVIFAAGWLVWDMEKDDDEETEVPMREMGS</sequence>
<accession>A0AAD7BSZ8</accession>
<keyword evidence="1" id="KW-0472">Membrane</keyword>
<feature type="transmembrane region" description="Helical" evidence="1">
    <location>
        <begin position="92"/>
        <end position="115"/>
    </location>
</feature>
<protein>
    <submittedName>
        <fullName evidence="2">Uncharacterized protein</fullName>
    </submittedName>
</protein>
<keyword evidence="1" id="KW-0812">Transmembrane</keyword>